<sequence length="1717" mass="201129">MSIKSTQTIVTQKLKLEYNTGQPEDEWINSAYLNEPTSKLYLLLKKLVIVINVNDGKEIKRFKNKSNKFITKITSYNPFYYDIIGLADGSIQVRNSNDDLLHVFSNHSNKITGLEIVPGKPSFLSSSLDGSIGLFNLVNFQEIYRLYLKEPCLGLSIIDENQFISYSERELNLWNFNNITDCFTSLKSPPLHLEFSKNFNCPNRVLCQTLDGGIRLISPVTGEIITTAIPYIDSDLIMSVLYSPALKKENITCAKLYEDFLVPGKALTGFSFLICGTNNGGIIFLGEYGMTKFKYMAHLNEVTCLFVNTSKKYVISGAKDYTINVTEFDFNLKKMIKSSITITTSFIPCLISNINNIICASSDDCSIHTIEFDVDKKESKEIINHDKMDDHSDLVRAICPINRLELFATVGQDKSLKIWDYDNCLIKEIHFTDPMCAICCIENTLDLLIGVSDRVDILRYTEYLPSGIATLVQVLNKYYSSPLEYEEPLPFSDDINILRKVIPAESPKYYDISAFEIKKENIFSDINLCNAYKKMAHKLNEMKDHLEDIDNLMMTPKEDMRSYFSFSNICESLEKYNVTSVVKLDEDNELSSVFCEPEELEGFAHLRNLGLIRDSYSVLNLNEDKDIIFFNSFNDLSIMTLKKKTNEIDKQIEMETIQEQIDSAINYSQIIASNALRRISTTKLNGVQDLIFIEEYQKYSKYKSFLGKEDDFETNLKKPVLYLNPTSPNQSLFLEFNSDETEFSYSNYEKQIKEFTHLLDDDTDQNKNDIKDNNENENENENENKIDNKNENGDDAAIENNDKQNKKKVEKKITLILKPTIPIAPDGYIPNSIILKVIHEWRNNHPNFIVNDFGEFPSHGAEFDLIREFDRKINDINNIKNENELIREIIEKFRERKNIKKLEEMEQMKRNNIKLHTELSSFLQFSNNNRFLNKYFNGIMPSIYDNDEKEKEEEEEERKRKEQEEEEERKRKEQEEEARKLSQLKKESTKTNTISSESSASNKVELNDSNNNPSIKSLEDDIDIQDNTEMENVTNISEEKTEEETYHNYEETEDESEDNIDSDGNNKYILDNINEDEEYENNNENDYENNGSLSDMDKTEIEENKKYLYYSEDDIPEEIQRLLDTFWFSKEMIFYKDINQIKRSEFKLMEECSQAKILPKIFDIFNKSKDELAKFDIVNYLKYYNNFKTENDNDYTSDEITNFLCDYLKTRWNEELDEDEISKKKNSDNKSNYTINNSNQSISSSFDCTSNNCLNESNASQDLQHNIENTNDAESDNKEKEKNNEDIKVMNSTTNIYEDENYIPQPIPQICDKISELLQSILKKFLLYIKIQARFKDTIKNIEISPLHVMQKKYNNLLEKEIKNELKTNPKYTPDNTNFEFSRMPIAIMINPTSFDYVPSIIHYLKQESLYLTKKANEQRILMEKMKKKEMDRQKELERREYYNKCLEEKERKYKERLEQRRRKALNSAEQKKSENQLQLPSIPKNRNKYNIKSEARYGNTHCSKCHPSRETICYPLHQIPEGSICERCLRHLNHVDYHFKKMYKSIPYEVINPAPFIESNDERMNNRINDIQRSILEAMEKSKDQQGNKKLYSKLGILNKFVNNHQQQSRDLLRDINLQKKRITNQILLENQKQQKYNNMPIHKFNTTNPLNDDDMKFLTPVIPPARSATNMNQQALHHLPSSTNKSEYWTSKTYFIPMYSYLQNQDNNSSHYYGQ</sequence>
<feature type="compositionally biased region" description="Acidic residues" evidence="3">
    <location>
        <begin position="1020"/>
        <end position="1029"/>
    </location>
</feature>
<feature type="repeat" description="WD" evidence="1">
    <location>
        <begin position="388"/>
        <end position="423"/>
    </location>
</feature>
<feature type="compositionally biased region" description="Basic and acidic residues" evidence="3">
    <location>
        <begin position="957"/>
        <end position="989"/>
    </location>
</feature>
<name>A0A1Y2ANT9_9FUNG</name>
<feature type="compositionally biased region" description="Basic and acidic residues" evidence="3">
    <location>
        <begin position="757"/>
        <end position="774"/>
    </location>
</feature>
<feature type="compositionally biased region" description="Acidic residues" evidence="3">
    <location>
        <begin position="946"/>
        <end position="956"/>
    </location>
</feature>
<evidence type="ECO:0000313" key="5">
    <source>
        <dbReference type="Proteomes" id="UP000193920"/>
    </source>
</evidence>
<dbReference type="PANTHER" id="PTHR45532:SF1">
    <property type="entry name" value="WD REPEAT-CONTAINING PROTEIN 97"/>
    <property type="match status" value="1"/>
</dbReference>
<dbReference type="EMBL" id="MCOG01000224">
    <property type="protein sequence ID" value="ORY24258.1"/>
    <property type="molecule type" value="Genomic_DNA"/>
</dbReference>
<feature type="repeat" description="WD" evidence="1">
    <location>
        <begin position="104"/>
        <end position="145"/>
    </location>
</feature>
<keyword evidence="2" id="KW-0175">Coiled coil</keyword>
<proteinExistence type="predicted"/>
<evidence type="ECO:0000313" key="4">
    <source>
        <dbReference type="EMBL" id="ORY24258.1"/>
    </source>
</evidence>
<dbReference type="STRING" id="1754190.A0A1Y2ANT9"/>
<reference evidence="4 5" key="1">
    <citation type="submission" date="2016-08" db="EMBL/GenBank/DDBJ databases">
        <title>A Parts List for Fungal Cellulosomes Revealed by Comparative Genomics.</title>
        <authorList>
            <consortium name="DOE Joint Genome Institute"/>
            <person name="Haitjema C.H."/>
            <person name="Gilmore S.P."/>
            <person name="Henske J.K."/>
            <person name="Solomon K.V."/>
            <person name="De Groot R."/>
            <person name="Kuo A."/>
            <person name="Mondo S.J."/>
            <person name="Salamov A.A."/>
            <person name="Labutti K."/>
            <person name="Zhao Z."/>
            <person name="Chiniquy J."/>
            <person name="Barry K."/>
            <person name="Brewer H.M."/>
            <person name="Purvine S.O."/>
            <person name="Wright A.T."/>
            <person name="Boxma B."/>
            <person name="Van Alen T."/>
            <person name="Hackstein J.H."/>
            <person name="Baker S.E."/>
            <person name="Grigoriev I.V."/>
            <person name="O'Malley M.A."/>
        </authorList>
    </citation>
    <scope>NUCLEOTIDE SEQUENCE [LARGE SCALE GENOMIC DNA]</scope>
    <source>
        <strain evidence="4 5">G1</strain>
    </source>
</reference>
<feature type="compositionally biased region" description="Acidic residues" evidence="3">
    <location>
        <begin position="1051"/>
        <end position="1061"/>
    </location>
</feature>
<feature type="coiled-coil region" evidence="2">
    <location>
        <begin position="1444"/>
        <end position="1475"/>
    </location>
</feature>
<dbReference type="OrthoDB" id="6262491at2759"/>
<dbReference type="Pfam" id="PF00400">
    <property type="entry name" value="WD40"/>
    <property type="match status" value="1"/>
</dbReference>
<evidence type="ECO:0000256" key="3">
    <source>
        <dbReference type="SAM" id="MobiDB-lite"/>
    </source>
</evidence>
<evidence type="ECO:0000256" key="2">
    <source>
        <dbReference type="SAM" id="Coils"/>
    </source>
</evidence>
<comment type="caution">
    <text evidence="4">The sequence shown here is derived from an EMBL/GenBank/DDBJ whole genome shotgun (WGS) entry which is preliminary data.</text>
</comment>
<dbReference type="InterPro" id="IPR015943">
    <property type="entry name" value="WD40/YVTN_repeat-like_dom_sf"/>
</dbReference>
<dbReference type="InterPro" id="IPR001680">
    <property type="entry name" value="WD40_rpt"/>
</dbReference>
<evidence type="ECO:0000256" key="1">
    <source>
        <dbReference type="PROSITE-ProRule" id="PRU00221"/>
    </source>
</evidence>
<dbReference type="PANTHER" id="PTHR45532">
    <property type="entry name" value="WD REPEAT-CONTAINING PROTEIN 97"/>
    <property type="match status" value="1"/>
</dbReference>
<dbReference type="PROSITE" id="PS50082">
    <property type="entry name" value="WD_REPEATS_2"/>
    <property type="match status" value="2"/>
</dbReference>
<feature type="region of interest" description="Disordered" evidence="3">
    <location>
        <begin position="757"/>
        <end position="805"/>
    </location>
</feature>
<accession>A0A1Y2ANT9</accession>
<dbReference type="Gene3D" id="2.130.10.10">
    <property type="entry name" value="YVTN repeat-like/Quinoprotein amine dehydrogenase"/>
    <property type="match status" value="2"/>
</dbReference>
<dbReference type="InterPro" id="IPR011047">
    <property type="entry name" value="Quinoprotein_ADH-like_sf"/>
</dbReference>
<feature type="compositionally biased region" description="Polar residues" evidence="3">
    <location>
        <begin position="990"/>
        <end position="1015"/>
    </location>
</feature>
<organism evidence="4 5">
    <name type="scientific">Neocallimastix californiae</name>
    <dbReference type="NCBI Taxonomy" id="1754190"/>
    <lineage>
        <taxon>Eukaryota</taxon>
        <taxon>Fungi</taxon>
        <taxon>Fungi incertae sedis</taxon>
        <taxon>Chytridiomycota</taxon>
        <taxon>Chytridiomycota incertae sedis</taxon>
        <taxon>Neocallimastigomycetes</taxon>
        <taxon>Neocallimastigales</taxon>
        <taxon>Neocallimastigaceae</taxon>
        <taxon>Neocallimastix</taxon>
    </lineage>
</organism>
<dbReference type="SUPFAM" id="SSF50998">
    <property type="entry name" value="Quinoprotein alcohol dehydrogenase-like"/>
    <property type="match status" value="1"/>
</dbReference>
<feature type="compositionally biased region" description="Basic and acidic residues" evidence="3">
    <location>
        <begin position="1037"/>
        <end position="1050"/>
    </location>
</feature>
<gene>
    <name evidence="4" type="ORF">LY90DRAFT_675265</name>
</gene>
<keyword evidence="1" id="KW-0853">WD repeat</keyword>
<keyword evidence="5" id="KW-1185">Reference proteome</keyword>
<dbReference type="Proteomes" id="UP000193920">
    <property type="component" value="Unassembled WGS sequence"/>
</dbReference>
<feature type="region of interest" description="Disordered" evidence="3">
    <location>
        <begin position="946"/>
        <end position="1065"/>
    </location>
</feature>
<dbReference type="SMART" id="SM00320">
    <property type="entry name" value="WD40"/>
    <property type="match status" value="3"/>
</dbReference>
<protein>
    <submittedName>
        <fullName evidence="4">WD40 repeat-like protein</fullName>
    </submittedName>
</protein>
<feature type="compositionally biased region" description="Basic and acidic residues" evidence="3">
    <location>
        <begin position="782"/>
        <end position="792"/>
    </location>
</feature>